<dbReference type="EMBL" id="OCNE01000010">
    <property type="protein sequence ID" value="SOD63269.1"/>
    <property type="molecule type" value="Genomic_DNA"/>
</dbReference>
<protein>
    <submittedName>
        <fullName evidence="1">Uncharacterized protein</fullName>
    </submittedName>
</protein>
<gene>
    <name evidence="1" type="ORF">SAMN06297387_1101</name>
</gene>
<dbReference type="Proteomes" id="UP000219072">
    <property type="component" value="Unassembled WGS sequence"/>
</dbReference>
<organism evidence="1 2">
    <name type="scientific">Streptomyces zhaozhouensis</name>
    <dbReference type="NCBI Taxonomy" id="1300267"/>
    <lineage>
        <taxon>Bacteria</taxon>
        <taxon>Bacillati</taxon>
        <taxon>Actinomycetota</taxon>
        <taxon>Actinomycetes</taxon>
        <taxon>Kitasatosporales</taxon>
        <taxon>Streptomycetaceae</taxon>
        <taxon>Streptomyces</taxon>
    </lineage>
</organism>
<evidence type="ECO:0000313" key="2">
    <source>
        <dbReference type="Proteomes" id="UP000219072"/>
    </source>
</evidence>
<keyword evidence="2" id="KW-1185">Reference proteome</keyword>
<accession>A0A286DX73</accession>
<name>A0A286DX73_9ACTN</name>
<proteinExistence type="predicted"/>
<reference evidence="1 2" key="1">
    <citation type="submission" date="2017-09" db="EMBL/GenBank/DDBJ databases">
        <authorList>
            <person name="Ehlers B."/>
            <person name="Leendertz F.H."/>
        </authorList>
    </citation>
    <scope>NUCLEOTIDE SEQUENCE [LARGE SCALE GENOMIC DNA]</scope>
    <source>
        <strain evidence="1 2">CGMCC 4.7095</strain>
    </source>
</reference>
<dbReference type="AlphaFoldDB" id="A0A286DX73"/>
<sequence>MPRSRRVRGAAAVALAGLLSVGLWGGGAPGAVAEDAGAGAGSGVAERSGPRLEALDRGLVAVAQEEGV</sequence>
<feature type="non-terminal residue" evidence="1">
    <location>
        <position position="68"/>
    </location>
</feature>
<evidence type="ECO:0000313" key="1">
    <source>
        <dbReference type="EMBL" id="SOD63269.1"/>
    </source>
</evidence>
<dbReference type="RefSeq" id="WP_212615912.1">
    <property type="nucleotide sequence ID" value="NZ_OCNE01000010.1"/>
</dbReference>